<dbReference type="InterPro" id="IPR006447">
    <property type="entry name" value="Myb_dom_plants"/>
</dbReference>
<dbReference type="EMBL" id="QGKV02000759">
    <property type="protein sequence ID" value="KAF3563510.1"/>
    <property type="molecule type" value="Genomic_DNA"/>
</dbReference>
<feature type="domain" description="HTH myb-type" evidence="7">
    <location>
        <begin position="47"/>
        <end position="91"/>
    </location>
</feature>
<reference evidence="8 9" key="1">
    <citation type="journal article" date="2020" name="BMC Genomics">
        <title>Intraspecific diversification of the crop wild relative Brassica cretica Lam. using demographic model selection.</title>
        <authorList>
            <person name="Kioukis A."/>
            <person name="Michalopoulou V.A."/>
            <person name="Briers L."/>
            <person name="Pirintsos S."/>
            <person name="Studholme D.J."/>
            <person name="Pavlidis P."/>
            <person name="Sarris P.F."/>
        </authorList>
    </citation>
    <scope>NUCLEOTIDE SEQUENCE [LARGE SCALE GENOMIC DNA]</scope>
    <source>
        <strain evidence="9">cv. PFS-1207/04</strain>
    </source>
</reference>
<evidence type="ECO:0000256" key="4">
    <source>
        <dbReference type="ARBA" id="ARBA00023163"/>
    </source>
</evidence>
<evidence type="ECO:0000259" key="6">
    <source>
        <dbReference type="PROSITE" id="PS51293"/>
    </source>
</evidence>
<protein>
    <recommendedName>
        <fullName evidence="10">SANT domain-containing protein</fullName>
    </recommendedName>
</protein>
<evidence type="ECO:0000256" key="5">
    <source>
        <dbReference type="ARBA" id="ARBA00023242"/>
    </source>
</evidence>
<dbReference type="InterPro" id="IPR017884">
    <property type="entry name" value="SANT_dom"/>
</dbReference>
<name>A0ABQ7CWE5_BRACR</name>
<evidence type="ECO:0000256" key="3">
    <source>
        <dbReference type="ARBA" id="ARBA00023125"/>
    </source>
</evidence>
<dbReference type="PROSITE" id="PS51294">
    <property type="entry name" value="HTH_MYB"/>
    <property type="match status" value="1"/>
</dbReference>
<keyword evidence="2" id="KW-0805">Transcription regulation</keyword>
<evidence type="ECO:0000313" key="8">
    <source>
        <dbReference type="EMBL" id="KAF3563510.1"/>
    </source>
</evidence>
<comment type="caution">
    <text evidence="8">The sequence shown here is derived from an EMBL/GenBank/DDBJ whole genome shotgun (WGS) entry which is preliminary data.</text>
</comment>
<dbReference type="SUPFAM" id="SSF46689">
    <property type="entry name" value="Homeodomain-like"/>
    <property type="match status" value="1"/>
</dbReference>
<sequence length="91" mass="10478">MVSLNARPAPFLDPVSVSFNSTTPVTGRRDTASLREDTTTKIRKPYTIKKSRENWTEQEHDKFLEALHLFDRDWKKIEAFVGSKTVVQAKI</sequence>
<proteinExistence type="predicted"/>
<dbReference type="PANTHER" id="PTHR12802:SF167">
    <property type="entry name" value="PROTEIN REVEILLE 5"/>
    <property type="match status" value="1"/>
</dbReference>
<dbReference type="NCBIfam" id="TIGR01557">
    <property type="entry name" value="myb_SHAQKYF"/>
    <property type="match status" value="1"/>
</dbReference>
<evidence type="ECO:0000256" key="2">
    <source>
        <dbReference type="ARBA" id="ARBA00023015"/>
    </source>
</evidence>
<dbReference type="InterPro" id="IPR017930">
    <property type="entry name" value="Myb_dom"/>
</dbReference>
<evidence type="ECO:0008006" key="10">
    <source>
        <dbReference type="Google" id="ProtNLM"/>
    </source>
</evidence>
<feature type="domain" description="SANT" evidence="6">
    <location>
        <begin position="50"/>
        <end position="91"/>
    </location>
</feature>
<dbReference type="Proteomes" id="UP000266723">
    <property type="component" value="Unassembled WGS sequence"/>
</dbReference>
<dbReference type="CDD" id="cd00167">
    <property type="entry name" value="SANT"/>
    <property type="match status" value="1"/>
</dbReference>
<accession>A0ABQ7CWE5</accession>
<dbReference type="PROSITE" id="PS51293">
    <property type="entry name" value="SANT"/>
    <property type="match status" value="1"/>
</dbReference>
<evidence type="ECO:0000313" key="9">
    <source>
        <dbReference type="Proteomes" id="UP000266723"/>
    </source>
</evidence>
<keyword evidence="5" id="KW-0539">Nucleus</keyword>
<evidence type="ECO:0000259" key="7">
    <source>
        <dbReference type="PROSITE" id="PS51294"/>
    </source>
</evidence>
<dbReference type="PANTHER" id="PTHR12802">
    <property type="entry name" value="SWI/SNF COMPLEX-RELATED"/>
    <property type="match status" value="1"/>
</dbReference>
<dbReference type="Gene3D" id="1.10.10.60">
    <property type="entry name" value="Homeodomain-like"/>
    <property type="match status" value="1"/>
</dbReference>
<keyword evidence="9" id="KW-1185">Reference proteome</keyword>
<dbReference type="InterPro" id="IPR009057">
    <property type="entry name" value="Homeodomain-like_sf"/>
</dbReference>
<keyword evidence="3" id="KW-0238">DNA-binding</keyword>
<evidence type="ECO:0000256" key="1">
    <source>
        <dbReference type="ARBA" id="ARBA00004123"/>
    </source>
</evidence>
<dbReference type="Pfam" id="PF00249">
    <property type="entry name" value="Myb_DNA-binding"/>
    <property type="match status" value="1"/>
</dbReference>
<dbReference type="InterPro" id="IPR001005">
    <property type="entry name" value="SANT/Myb"/>
</dbReference>
<keyword evidence="4" id="KW-0804">Transcription</keyword>
<organism evidence="8 9">
    <name type="scientific">Brassica cretica</name>
    <name type="common">Mustard</name>
    <dbReference type="NCBI Taxonomy" id="69181"/>
    <lineage>
        <taxon>Eukaryota</taxon>
        <taxon>Viridiplantae</taxon>
        <taxon>Streptophyta</taxon>
        <taxon>Embryophyta</taxon>
        <taxon>Tracheophyta</taxon>
        <taxon>Spermatophyta</taxon>
        <taxon>Magnoliopsida</taxon>
        <taxon>eudicotyledons</taxon>
        <taxon>Gunneridae</taxon>
        <taxon>Pentapetalae</taxon>
        <taxon>rosids</taxon>
        <taxon>malvids</taxon>
        <taxon>Brassicales</taxon>
        <taxon>Brassicaceae</taxon>
        <taxon>Brassiceae</taxon>
        <taxon>Brassica</taxon>
    </lineage>
</organism>
<gene>
    <name evidence="8" type="ORF">DY000_02010763</name>
</gene>
<comment type="subcellular location">
    <subcellularLocation>
        <location evidence="1">Nucleus</location>
    </subcellularLocation>
</comment>